<dbReference type="EMBL" id="QFFG01000005">
    <property type="protein sequence ID" value="PWG04664.1"/>
    <property type="molecule type" value="Genomic_DNA"/>
</dbReference>
<sequence length="170" mass="20574">MRKIILMFLILISFNCESTKKNISETQNWINSQNFTVIKPQNWRAIKHHGYVGYTPFKKGDNFFNNLVSIFQFKLKEKPKFEEFVEDQIKLFEKTLNISSQEILTEKNDFGNIYILNSETTWNGKEYKQKTIYIEHKGEYYYYNYSSLKEYYTKYYDDAISIFQSIKFKL</sequence>
<name>A0A2U2J8L8_9FLAO</name>
<evidence type="ECO:0000313" key="1">
    <source>
        <dbReference type="EMBL" id="PWG04664.1"/>
    </source>
</evidence>
<reference evidence="1 2" key="1">
    <citation type="submission" date="2018-05" db="EMBL/GenBank/DDBJ databases">
        <title>Polaribacter aquimarinus sp. nov., isolated from sediment in a sediment of sea.</title>
        <authorList>
            <person name="Lu D."/>
        </authorList>
    </citation>
    <scope>NUCLEOTIDE SEQUENCE [LARGE SCALE GENOMIC DNA]</scope>
    <source>
        <strain evidence="1 2">ZY113</strain>
    </source>
</reference>
<proteinExistence type="predicted"/>
<comment type="caution">
    <text evidence="1">The sequence shown here is derived from an EMBL/GenBank/DDBJ whole genome shotgun (WGS) entry which is preliminary data.</text>
</comment>
<organism evidence="1 2">
    <name type="scientific">Polaribacter aquimarinus</name>
    <dbReference type="NCBI Taxonomy" id="2100726"/>
    <lineage>
        <taxon>Bacteria</taxon>
        <taxon>Pseudomonadati</taxon>
        <taxon>Bacteroidota</taxon>
        <taxon>Flavobacteriia</taxon>
        <taxon>Flavobacteriales</taxon>
        <taxon>Flavobacteriaceae</taxon>
    </lineage>
</organism>
<gene>
    <name evidence="1" type="ORF">DIS07_12020</name>
</gene>
<dbReference type="Proteomes" id="UP000245670">
    <property type="component" value="Unassembled WGS sequence"/>
</dbReference>
<dbReference type="AlphaFoldDB" id="A0A2U2J8L8"/>
<accession>A0A2U2J8L8</accession>
<dbReference type="OrthoDB" id="1190286at2"/>
<evidence type="ECO:0008006" key="3">
    <source>
        <dbReference type="Google" id="ProtNLM"/>
    </source>
</evidence>
<keyword evidence="2" id="KW-1185">Reference proteome</keyword>
<evidence type="ECO:0000313" key="2">
    <source>
        <dbReference type="Proteomes" id="UP000245670"/>
    </source>
</evidence>
<protein>
    <recommendedName>
        <fullName evidence="3">PsbP C-terminal domain-containing protein</fullName>
    </recommendedName>
</protein>